<dbReference type="Gene3D" id="2.40.50.140">
    <property type="entry name" value="Nucleic acid-binding proteins"/>
    <property type="match status" value="1"/>
</dbReference>
<evidence type="ECO:0000259" key="17">
    <source>
        <dbReference type="PROSITE" id="PS50886"/>
    </source>
</evidence>
<evidence type="ECO:0000256" key="11">
    <source>
        <dbReference type="ARBA" id="ARBA00022884"/>
    </source>
</evidence>
<feature type="domain" description="TRNA-binding" evidence="17">
    <location>
        <begin position="39"/>
        <end position="147"/>
    </location>
</feature>
<dbReference type="InterPro" id="IPR033714">
    <property type="entry name" value="tRNA_bind_bactPheRS"/>
</dbReference>
<dbReference type="AlphaFoldDB" id="A0A4R1BHH7"/>
<evidence type="ECO:0000256" key="14">
    <source>
        <dbReference type="ARBA" id="ARBA00049255"/>
    </source>
</evidence>
<dbReference type="PROSITE" id="PS51447">
    <property type="entry name" value="FDX_ACB"/>
    <property type="match status" value="1"/>
</dbReference>
<evidence type="ECO:0000256" key="16">
    <source>
        <dbReference type="PROSITE-ProRule" id="PRU00209"/>
    </source>
</evidence>
<name>A0A4R1BHH7_9ACTN</name>
<evidence type="ECO:0000256" key="12">
    <source>
        <dbReference type="ARBA" id="ARBA00022917"/>
    </source>
</evidence>
<evidence type="ECO:0000259" key="19">
    <source>
        <dbReference type="PROSITE" id="PS51483"/>
    </source>
</evidence>
<dbReference type="PROSITE" id="PS51483">
    <property type="entry name" value="B5"/>
    <property type="match status" value="1"/>
</dbReference>
<dbReference type="GO" id="GO:0009328">
    <property type="term" value="C:phenylalanine-tRNA ligase complex"/>
    <property type="evidence" value="ECO:0007669"/>
    <property type="project" value="TreeGrafter"/>
</dbReference>
<keyword evidence="21" id="KW-1185">Reference proteome</keyword>
<reference evidence="20 21" key="1">
    <citation type="submission" date="2019-03" db="EMBL/GenBank/DDBJ databases">
        <title>Whole genome sequence of a novel Rubrobacter taiwanensis strain, isolated from Yellowstone National Park.</title>
        <authorList>
            <person name="Freed S."/>
            <person name="Ramaley R.F."/>
            <person name="Kyndt J.A."/>
        </authorList>
    </citation>
    <scope>NUCLEOTIDE SEQUENCE [LARGE SCALE GENOMIC DNA]</scope>
    <source>
        <strain evidence="20 21">Yellowstone</strain>
    </source>
</reference>
<dbReference type="SUPFAM" id="SSF46955">
    <property type="entry name" value="Putative DNA-binding domain"/>
    <property type="match status" value="1"/>
</dbReference>
<dbReference type="Pfam" id="PF03484">
    <property type="entry name" value="B5"/>
    <property type="match status" value="1"/>
</dbReference>
<comment type="similarity">
    <text evidence="2 15">Belongs to the phenylalanyl-tRNA synthetase beta subunit family. Type 1 subfamily.</text>
</comment>
<dbReference type="InterPro" id="IPR045864">
    <property type="entry name" value="aa-tRNA-synth_II/BPL/LPL"/>
</dbReference>
<protein>
    <recommendedName>
        <fullName evidence="15">Phenylalanine--tRNA ligase beta subunit</fullName>
        <ecNumber evidence="15">6.1.1.20</ecNumber>
    </recommendedName>
    <alternativeName>
        <fullName evidence="15">Phenylalanyl-tRNA synthetase beta subunit</fullName>
        <shortName evidence="15">PheRS</shortName>
    </alternativeName>
</protein>
<dbReference type="Proteomes" id="UP000295244">
    <property type="component" value="Unassembled WGS sequence"/>
</dbReference>
<evidence type="ECO:0000313" key="20">
    <source>
        <dbReference type="EMBL" id="TCJ16736.1"/>
    </source>
</evidence>
<dbReference type="SUPFAM" id="SSF50249">
    <property type="entry name" value="Nucleic acid-binding proteins"/>
    <property type="match status" value="1"/>
</dbReference>
<evidence type="ECO:0000256" key="1">
    <source>
        <dbReference type="ARBA" id="ARBA00004496"/>
    </source>
</evidence>
<dbReference type="Pfam" id="PF03147">
    <property type="entry name" value="FDX-ACB"/>
    <property type="match status" value="1"/>
</dbReference>
<keyword evidence="11 16" id="KW-0694">RNA-binding</keyword>
<dbReference type="Gene3D" id="3.30.70.380">
    <property type="entry name" value="Ferrodoxin-fold anticodon-binding domain"/>
    <property type="match status" value="1"/>
</dbReference>
<dbReference type="Pfam" id="PF01588">
    <property type="entry name" value="tRNA_bind"/>
    <property type="match status" value="1"/>
</dbReference>
<keyword evidence="4 15" id="KW-0963">Cytoplasm</keyword>
<dbReference type="PANTHER" id="PTHR10947:SF0">
    <property type="entry name" value="PHENYLALANINE--TRNA LIGASE BETA SUBUNIT"/>
    <property type="match status" value="1"/>
</dbReference>
<dbReference type="GO" id="GO:0005524">
    <property type="term" value="F:ATP binding"/>
    <property type="evidence" value="ECO:0007669"/>
    <property type="project" value="UniProtKB-UniRule"/>
</dbReference>
<dbReference type="Gene3D" id="3.30.56.10">
    <property type="match status" value="2"/>
</dbReference>
<dbReference type="SUPFAM" id="SSF56037">
    <property type="entry name" value="PheT/TilS domain"/>
    <property type="match status" value="1"/>
</dbReference>
<evidence type="ECO:0000256" key="7">
    <source>
        <dbReference type="ARBA" id="ARBA00022723"/>
    </source>
</evidence>
<dbReference type="GO" id="GO:0004826">
    <property type="term" value="F:phenylalanine-tRNA ligase activity"/>
    <property type="evidence" value="ECO:0007669"/>
    <property type="project" value="UniProtKB-UniRule"/>
</dbReference>
<comment type="catalytic activity">
    <reaction evidence="14 15">
        <text>tRNA(Phe) + L-phenylalanine + ATP = L-phenylalanyl-tRNA(Phe) + AMP + diphosphate + H(+)</text>
        <dbReference type="Rhea" id="RHEA:19413"/>
        <dbReference type="Rhea" id="RHEA-COMP:9668"/>
        <dbReference type="Rhea" id="RHEA-COMP:9699"/>
        <dbReference type="ChEBI" id="CHEBI:15378"/>
        <dbReference type="ChEBI" id="CHEBI:30616"/>
        <dbReference type="ChEBI" id="CHEBI:33019"/>
        <dbReference type="ChEBI" id="CHEBI:58095"/>
        <dbReference type="ChEBI" id="CHEBI:78442"/>
        <dbReference type="ChEBI" id="CHEBI:78531"/>
        <dbReference type="ChEBI" id="CHEBI:456215"/>
        <dbReference type="EC" id="6.1.1.20"/>
    </reaction>
</comment>
<dbReference type="SMART" id="SM00874">
    <property type="entry name" value="B5"/>
    <property type="match status" value="1"/>
</dbReference>
<feature type="binding site" evidence="15">
    <location>
        <position position="453"/>
    </location>
    <ligand>
        <name>Mg(2+)</name>
        <dbReference type="ChEBI" id="CHEBI:18420"/>
        <note>shared with alpha subunit</note>
    </ligand>
</feature>
<dbReference type="InterPro" id="IPR045060">
    <property type="entry name" value="Phe-tRNA-ligase_IIc_bsu"/>
</dbReference>
<dbReference type="Gene3D" id="3.50.40.10">
    <property type="entry name" value="Phenylalanyl-trna Synthetase, Chain B, domain 3"/>
    <property type="match status" value="1"/>
</dbReference>
<dbReference type="InterPro" id="IPR005147">
    <property type="entry name" value="tRNA_synthase_B5-dom"/>
</dbReference>
<dbReference type="Gene3D" id="3.30.930.10">
    <property type="entry name" value="Bira Bifunctional Protein, Domain 2"/>
    <property type="match status" value="1"/>
</dbReference>
<dbReference type="PANTHER" id="PTHR10947">
    <property type="entry name" value="PHENYLALANYL-TRNA SYNTHETASE BETA CHAIN AND LEUCINE-RICH REPEAT-CONTAINING PROTEIN 47"/>
    <property type="match status" value="1"/>
</dbReference>
<evidence type="ECO:0000259" key="18">
    <source>
        <dbReference type="PROSITE" id="PS51447"/>
    </source>
</evidence>
<evidence type="ECO:0000256" key="2">
    <source>
        <dbReference type="ARBA" id="ARBA00008653"/>
    </source>
</evidence>
<dbReference type="SUPFAM" id="SSF55681">
    <property type="entry name" value="Class II aaRS and biotin synthetases"/>
    <property type="match status" value="1"/>
</dbReference>
<keyword evidence="8 15" id="KW-0547">Nucleotide-binding</keyword>
<dbReference type="OrthoDB" id="9805455at2"/>
<keyword evidence="6 15" id="KW-0436">Ligase</keyword>
<dbReference type="GO" id="GO:0006432">
    <property type="term" value="P:phenylalanyl-tRNA aminoacylation"/>
    <property type="evidence" value="ECO:0007669"/>
    <property type="project" value="UniProtKB-UniRule"/>
</dbReference>
<dbReference type="GO" id="GO:0000287">
    <property type="term" value="F:magnesium ion binding"/>
    <property type="evidence" value="ECO:0007669"/>
    <property type="project" value="UniProtKB-UniRule"/>
</dbReference>
<dbReference type="InterPro" id="IPR036690">
    <property type="entry name" value="Fdx_antiC-bd_sf"/>
</dbReference>
<evidence type="ECO:0000256" key="10">
    <source>
        <dbReference type="ARBA" id="ARBA00022842"/>
    </source>
</evidence>
<comment type="cofactor">
    <cofactor evidence="15">
        <name>Mg(2+)</name>
        <dbReference type="ChEBI" id="CHEBI:18420"/>
    </cofactor>
    <text evidence="15">Binds 2 magnesium ions per tetramer.</text>
</comment>
<dbReference type="HAMAP" id="MF_00283">
    <property type="entry name" value="Phe_tRNA_synth_beta1"/>
    <property type="match status" value="1"/>
</dbReference>
<dbReference type="SMART" id="SM00896">
    <property type="entry name" value="FDX-ACB"/>
    <property type="match status" value="1"/>
</dbReference>
<accession>A0A4R1BHH7</accession>
<evidence type="ECO:0000256" key="4">
    <source>
        <dbReference type="ARBA" id="ARBA00022490"/>
    </source>
</evidence>
<evidence type="ECO:0000256" key="3">
    <source>
        <dbReference type="ARBA" id="ARBA00011209"/>
    </source>
</evidence>
<dbReference type="InterPro" id="IPR009061">
    <property type="entry name" value="DNA-bd_dom_put_sf"/>
</dbReference>
<comment type="subcellular location">
    <subcellularLocation>
        <location evidence="1 15">Cytoplasm</location>
    </subcellularLocation>
</comment>
<feature type="domain" description="FDX-ACB" evidence="18">
    <location>
        <begin position="740"/>
        <end position="832"/>
    </location>
</feature>
<dbReference type="RefSeq" id="WP_132690871.1">
    <property type="nucleotide sequence ID" value="NZ_SKBU01000015.1"/>
</dbReference>
<evidence type="ECO:0000256" key="8">
    <source>
        <dbReference type="ARBA" id="ARBA00022741"/>
    </source>
</evidence>
<keyword evidence="5 16" id="KW-0820">tRNA-binding</keyword>
<evidence type="ECO:0000256" key="15">
    <source>
        <dbReference type="HAMAP-Rule" id="MF_00283"/>
    </source>
</evidence>
<dbReference type="InterPro" id="IPR020825">
    <property type="entry name" value="Phe-tRNA_synthase-like_B3/B4"/>
</dbReference>
<keyword evidence="10 15" id="KW-0460">Magnesium</keyword>
<dbReference type="EMBL" id="SKBU01000015">
    <property type="protein sequence ID" value="TCJ16736.1"/>
    <property type="molecule type" value="Genomic_DNA"/>
</dbReference>
<dbReference type="Pfam" id="PF17759">
    <property type="entry name" value="tRNA_synthFbeta"/>
    <property type="match status" value="1"/>
</dbReference>
<feature type="binding site" evidence="15">
    <location>
        <position position="459"/>
    </location>
    <ligand>
        <name>Mg(2+)</name>
        <dbReference type="ChEBI" id="CHEBI:18420"/>
        <note>shared with alpha subunit</note>
    </ligand>
</feature>
<feature type="domain" description="B5" evidence="19">
    <location>
        <begin position="400"/>
        <end position="475"/>
    </location>
</feature>
<dbReference type="CDD" id="cd00769">
    <property type="entry name" value="PheRS_beta_core"/>
    <property type="match status" value="1"/>
</dbReference>
<gene>
    <name evidence="15" type="primary">pheT</name>
    <name evidence="20" type="ORF">E0L93_08390</name>
</gene>
<evidence type="ECO:0000256" key="9">
    <source>
        <dbReference type="ARBA" id="ARBA00022840"/>
    </source>
</evidence>
<dbReference type="CDD" id="cd02796">
    <property type="entry name" value="tRNA_bind_bactPheRS"/>
    <property type="match status" value="1"/>
</dbReference>
<dbReference type="SMART" id="SM00873">
    <property type="entry name" value="B3_4"/>
    <property type="match status" value="1"/>
</dbReference>
<keyword evidence="7 15" id="KW-0479">Metal-binding</keyword>
<dbReference type="PROSITE" id="PS50886">
    <property type="entry name" value="TRBD"/>
    <property type="match status" value="1"/>
</dbReference>
<keyword evidence="13 15" id="KW-0030">Aminoacyl-tRNA synthetase</keyword>
<dbReference type="GO" id="GO:0000049">
    <property type="term" value="F:tRNA binding"/>
    <property type="evidence" value="ECO:0007669"/>
    <property type="project" value="UniProtKB-UniRule"/>
</dbReference>
<keyword evidence="9 15" id="KW-0067">ATP-binding</keyword>
<dbReference type="NCBIfam" id="TIGR00472">
    <property type="entry name" value="pheT_bact"/>
    <property type="match status" value="1"/>
</dbReference>
<evidence type="ECO:0000256" key="5">
    <source>
        <dbReference type="ARBA" id="ARBA00022555"/>
    </source>
</evidence>
<evidence type="ECO:0000256" key="13">
    <source>
        <dbReference type="ARBA" id="ARBA00023146"/>
    </source>
</evidence>
<dbReference type="SUPFAM" id="SSF54991">
    <property type="entry name" value="Anticodon-binding domain of PheRS"/>
    <property type="match status" value="1"/>
</dbReference>
<sequence length="834" mass="91795">MRVPLSWLREYVDFDQSPEELVSLLSLRSQEVEGVYRYGVADGEVVVGEVQEFGRHPNADRLFVGKVDIGGRVVQIVAGASNPYPGARVPVVLPGSVMADGTKLKKARLRGLESYGMMMSERELGISNDHEGILLLEGDYEVGRPLADYFPVGEVVLDVDVMPNRPDLWGMIGVARELAAILRTDFRVPEVRFRTGGAPTGEYTLRVEDEDLCPRYDLRRVSGMRPGVRAPIWMRRRVFTAGMRPINGIVDATNYVMLETGQPIHAFDARRIVGGIVVRRARPGERLALIDGSVRELDGEMLVIADEERGRAIAGVMGGEDSEVEEGTTDVLVEVATFAGRNILETSARLGLRTDASGRFERGLDPNMVGFARDRVVQLLAANCGGWVAPDVLSHYPEPVEPRSVPLRPERAELLLGMPVDREEAAELLASLGCEVAGSDGRLEVVVPTFRRDLEREADLIEEIGRLKGLEHVPEELPAIAEPGGLAPEQQRERLVRRTLADLGFAEAILYPFGPDRWVRDLLLPEGDPRHRTVRLRNPLSGEQAELRTTLLPGMLDAAARNRAFGVRGGALFEVGRVFLAREIPAGQQEYAVAYRLQGRRGLEPVAEELFPGRPLEELKPGELDFLSGVEELPKVGGLLAGEVRPQAWNAPAVSAGFFEAKGVVERLVPDAEFEPVREPFLHPGRSARVLAGGEAVGWVGEVHPQVVESFGLGSWPVAAFELSLWHCDPDRVEQFRRFVNVPAVEMDLAVVVDEGVRAGDMLRAISEVESPILAGFRIFDVYAGRQVPEGKKSVAFSFTFQGEETLTDERVKRELDRIAARLGESFGAQVRRG</sequence>
<dbReference type="Pfam" id="PF03483">
    <property type="entry name" value="B3_4"/>
    <property type="match status" value="1"/>
</dbReference>
<comment type="caution">
    <text evidence="20">The sequence shown here is derived from an EMBL/GenBank/DDBJ whole genome shotgun (WGS) entry which is preliminary data.</text>
</comment>
<dbReference type="InterPro" id="IPR005121">
    <property type="entry name" value="Fdx_antiC-bd"/>
</dbReference>
<dbReference type="InterPro" id="IPR004532">
    <property type="entry name" value="Phe-tRNA-ligase_IIc_bsu_bact"/>
</dbReference>
<feature type="binding site" evidence="15">
    <location>
        <position position="462"/>
    </location>
    <ligand>
        <name>Mg(2+)</name>
        <dbReference type="ChEBI" id="CHEBI:18420"/>
        <note>shared with alpha subunit</note>
    </ligand>
</feature>
<dbReference type="InterPro" id="IPR002547">
    <property type="entry name" value="tRNA-bd_dom"/>
</dbReference>
<proteinExistence type="inferred from homology"/>
<dbReference type="EC" id="6.1.1.20" evidence="15"/>
<keyword evidence="12 15" id="KW-0648">Protein biosynthesis</keyword>
<dbReference type="InterPro" id="IPR005146">
    <property type="entry name" value="B3/B4_tRNA-bd"/>
</dbReference>
<organism evidence="20 21">
    <name type="scientific">Rubrobacter taiwanensis</name>
    <dbReference type="NCBI Taxonomy" id="185139"/>
    <lineage>
        <taxon>Bacteria</taxon>
        <taxon>Bacillati</taxon>
        <taxon>Actinomycetota</taxon>
        <taxon>Rubrobacteria</taxon>
        <taxon>Rubrobacterales</taxon>
        <taxon>Rubrobacteraceae</taxon>
        <taxon>Rubrobacter</taxon>
    </lineage>
</organism>
<evidence type="ECO:0000313" key="21">
    <source>
        <dbReference type="Proteomes" id="UP000295244"/>
    </source>
</evidence>
<evidence type="ECO:0000256" key="6">
    <source>
        <dbReference type="ARBA" id="ARBA00022598"/>
    </source>
</evidence>
<dbReference type="InterPro" id="IPR041616">
    <property type="entry name" value="PheRS_beta_core"/>
</dbReference>
<feature type="binding site" evidence="15">
    <location>
        <position position="463"/>
    </location>
    <ligand>
        <name>Mg(2+)</name>
        <dbReference type="ChEBI" id="CHEBI:18420"/>
        <note>shared with alpha subunit</note>
    </ligand>
</feature>
<dbReference type="InterPro" id="IPR012340">
    <property type="entry name" value="NA-bd_OB-fold"/>
</dbReference>
<comment type="subunit">
    <text evidence="3 15">Tetramer of two alpha and two beta subunits.</text>
</comment>